<dbReference type="SUPFAM" id="SSF47226">
    <property type="entry name" value="Histidine-containing phosphotransfer domain, HPT domain"/>
    <property type="match status" value="1"/>
</dbReference>
<dbReference type="Proteomes" id="UP001304769">
    <property type="component" value="Unassembled WGS sequence"/>
</dbReference>
<dbReference type="EMBL" id="JAYGGQ010000001">
    <property type="protein sequence ID" value="MEA5453441.1"/>
    <property type="molecule type" value="Genomic_DNA"/>
</dbReference>
<organism evidence="1 2">
    <name type="scientific">Sinomonas terricola</name>
    <dbReference type="NCBI Taxonomy" id="3110330"/>
    <lineage>
        <taxon>Bacteria</taxon>
        <taxon>Bacillati</taxon>
        <taxon>Actinomycetota</taxon>
        <taxon>Actinomycetes</taxon>
        <taxon>Micrococcales</taxon>
        <taxon>Micrococcaceae</taxon>
        <taxon>Sinomonas</taxon>
    </lineage>
</organism>
<accession>A0ABU5T2P2</accession>
<keyword evidence="2" id="KW-1185">Reference proteome</keyword>
<gene>
    <name evidence="1" type="ORF">SPF06_01775</name>
</gene>
<dbReference type="Gene3D" id="1.20.120.160">
    <property type="entry name" value="HPT domain"/>
    <property type="match status" value="1"/>
</dbReference>
<protein>
    <submittedName>
        <fullName evidence="1">Hpt domain-containing protein</fullName>
    </submittedName>
</protein>
<proteinExistence type="predicted"/>
<evidence type="ECO:0000313" key="1">
    <source>
        <dbReference type="EMBL" id="MEA5453441.1"/>
    </source>
</evidence>
<sequence>MTAPPSVPPEEAGRILPLVDPDALRMLAEDVGPETAASFARDFVRIWPQRREALAAALQGTDLTRAIDAALSLRTSSVMVGASRLAALSEGLERRLRADGFDAAAGHLPEVAECGELTVDALREDDGGVR</sequence>
<evidence type="ECO:0000313" key="2">
    <source>
        <dbReference type="Proteomes" id="UP001304769"/>
    </source>
</evidence>
<reference evidence="1 2" key="1">
    <citation type="submission" date="2023-12" db="EMBL/GenBank/DDBJ databases">
        <title>Sinomonas terricola sp. nov, isolated from litchi orchard soil in Guangdong, PR China.</title>
        <authorList>
            <person name="Jiaxin W."/>
            <person name="Yang Z."/>
            <person name="Honghui Z."/>
        </authorList>
    </citation>
    <scope>NUCLEOTIDE SEQUENCE [LARGE SCALE GENOMIC DNA]</scope>
    <source>
        <strain evidence="1 2">JGH33</strain>
    </source>
</reference>
<comment type="caution">
    <text evidence="1">The sequence shown here is derived from an EMBL/GenBank/DDBJ whole genome shotgun (WGS) entry which is preliminary data.</text>
</comment>
<dbReference type="InterPro" id="IPR036641">
    <property type="entry name" value="HPT_dom_sf"/>
</dbReference>
<name>A0ABU5T2P2_9MICC</name>
<dbReference type="RefSeq" id="WP_323277205.1">
    <property type="nucleotide sequence ID" value="NZ_JAYGGQ010000001.1"/>
</dbReference>